<evidence type="ECO:0000313" key="2">
    <source>
        <dbReference type="EMBL" id="KOC24049.1"/>
    </source>
</evidence>
<dbReference type="InterPro" id="IPR002539">
    <property type="entry name" value="MaoC-like_dom"/>
</dbReference>
<dbReference type="Gene3D" id="3.10.129.10">
    <property type="entry name" value="Hotdog Thioesterase"/>
    <property type="match status" value="1"/>
</dbReference>
<protein>
    <submittedName>
        <fullName evidence="2">Dehydratase</fullName>
    </submittedName>
</protein>
<dbReference type="PATRIC" id="fig|285.49.peg.746"/>
<dbReference type="EMBL" id="JNVD01000013">
    <property type="protein sequence ID" value="KOC24049.1"/>
    <property type="molecule type" value="Genomic_DNA"/>
</dbReference>
<proteinExistence type="predicted"/>
<dbReference type="PANTHER" id="PTHR43841:SF3">
    <property type="entry name" value="(3R)-HYDROXYACYL-ACP DEHYDRATASE SUBUNIT HADB"/>
    <property type="match status" value="1"/>
</dbReference>
<organism evidence="2 3">
    <name type="scientific">Comamonas testosteroni</name>
    <name type="common">Pseudomonas testosteroni</name>
    <dbReference type="NCBI Taxonomy" id="285"/>
    <lineage>
        <taxon>Bacteria</taxon>
        <taxon>Pseudomonadati</taxon>
        <taxon>Pseudomonadota</taxon>
        <taxon>Betaproteobacteria</taxon>
        <taxon>Burkholderiales</taxon>
        <taxon>Comamonadaceae</taxon>
        <taxon>Comamonas</taxon>
    </lineage>
</organism>
<dbReference type="SUPFAM" id="SSF54637">
    <property type="entry name" value="Thioesterase/thiol ester dehydrase-isomerase"/>
    <property type="match status" value="1"/>
</dbReference>
<reference evidence="3" key="1">
    <citation type="submission" date="2014-06" db="EMBL/GenBank/DDBJ databases">
        <title>Draft genome sequence of C. testosteroni WDL7.</title>
        <authorList>
            <person name="Wu Y."/>
            <person name="Seshan H."/>
            <person name="Arumugam K."/>
        </authorList>
    </citation>
    <scope>NUCLEOTIDE SEQUENCE [LARGE SCALE GENOMIC DNA]</scope>
    <source>
        <strain evidence="3">WDL7</strain>
    </source>
</reference>
<dbReference type="AlphaFoldDB" id="A0A0L7MQ13"/>
<dbReference type="Pfam" id="PF01575">
    <property type="entry name" value="MaoC_dehydratas"/>
    <property type="match status" value="1"/>
</dbReference>
<dbReference type="PANTHER" id="PTHR43841">
    <property type="entry name" value="3-HYDROXYACYL-THIOESTER DEHYDRATASE HTDX-RELATED"/>
    <property type="match status" value="1"/>
</dbReference>
<sequence>MNTPRFDEIQVGDTLPALNLPPISRTTLALFAGASGDHNPIHIDTDFARKAGMPDVFAQGMLSMAWLGRLITQWAPQSQLRRFDVRFQGITHLANAISCTGRVVEKRDSDRSVRIEMQSSNQHDQTKIAGDAWIRLP</sequence>
<dbReference type="InterPro" id="IPR029069">
    <property type="entry name" value="HotDog_dom_sf"/>
</dbReference>
<name>A0A0L7MQ13_COMTE</name>
<comment type="caution">
    <text evidence="2">The sequence shown here is derived from an EMBL/GenBank/DDBJ whole genome shotgun (WGS) entry which is preliminary data.</text>
</comment>
<evidence type="ECO:0000259" key="1">
    <source>
        <dbReference type="Pfam" id="PF01575"/>
    </source>
</evidence>
<accession>A0A0L7MQ13</accession>
<evidence type="ECO:0000313" key="3">
    <source>
        <dbReference type="Proteomes" id="UP000037442"/>
    </source>
</evidence>
<dbReference type="RefSeq" id="WP_053282603.1">
    <property type="nucleotide sequence ID" value="NZ_JNVD01000013.1"/>
</dbReference>
<dbReference type="Proteomes" id="UP000037442">
    <property type="component" value="Unassembled WGS sequence"/>
</dbReference>
<gene>
    <name evidence="2" type="ORF">GL58_03580</name>
</gene>
<feature type="domain" description="MaoC-like" evidence="1">
    <location>
        <begin position="22"/>
        <end position="117"/>
    </location>
</feature>
<dbReference type="CDD" id="cd03453">
    <property type="entry name" value="SAV4209_like"/>
    <property type="match status" value="1"/>
</dbReference>